<name>A0A7R9AQT4_TIMSH</name>
<proteinExistence type="predicted"/>
<gene>
    <name evidence="1" type="ORF">TSIB3V08_LOCUS2964</name>
</gene>
<protein>
    <submittedName>
        <fullName evidence="1">Uncharacterized protein</fullName>
    </submittedName>
</protein>
<accession>A0A7R9AQT4</accession>
<reference evidence="1" key="1">
    <citation type="submission" date="2020-11" db="EMBL/GenBank/DDBJ databases">
        <authorList>
            <person name="Tran Van P."/>
        </authorList>
    </citation>
    <scope>NUCLEOTIDE SEQUENCE</scope>
</reference>
<dbReference type="AlphaFoldDB" id="A0A7R9AQT4"/>
<dbReference type="EMBL" id="OC000953">
    <property type="protein sequence ID" value="CAD7258743.1"/>
    <property type="molecule type" value="Genomic_DNA"/>
</dbReference>
<evidence type="ECO:0000313" key="1">
    <source>
        <dbReference type="EMBL" id="CAD7258743.1"/>
    </source>
</evidence>
<organism evidence="1">
    <name type="scientific">Timema shepardi</name>
    <name type="common">Walking stick</name>
    <dbReference type="NCBI Taxonomy" id="629360"/>
    <lineage>
        <taxon>Eukaryota</taxon>
        <taxon>Metazoa</taxon>
        <taxon>Ecdysozoa</taxon>
        <taxon>Arthropoda</taxon>
        <taxon>Hexapoda</taxon>
        <taxon>Insecta</taxon>
        <taxon>Pterygota</taxon>
        <taxon>Neoptera</taxon>
        <taxon>Polyneoptera</taxon>
        <taxon>Phasmatodea</taxon>
        <taxon>Timematodea</taxon>
        <taxon>Timematoidea</taxon>
        <taxon>Timematidae</taxon>
        <taxon>Timema</taxon>
    </lineage>
</organism>
<sequence>MSLSYVSGRENLKPCVTVLEPRVLVTYIPQQQPLCHPRGPWLRYEQMVTPLVLHAANYSPVNIPLLHEDFWYNDEDQTQLC</sequence>